<proteinExistence type="predicted"/>
<gene>
    <name evidence="2" type="ORF">EXY26_04105</name>
</gene>
<comment type="caution">
    <text evidence="2">The sequence shown here is derived from an EMBL/GenBank/DDBJ whole genome shotgun (WGS) entry which is preliminary data.</text>
</comment>
<reference evidence="2 3" key="1">
    <citation type="submission" date="2019-03" db="EMBL/GenBank/DDBJ databases">
        <title>Glutamicibacter sp. LJH19 genome.</title>
        <authorList>
            <person name="Sinai Borker S."/>
            <person name="Kumar R."/>
        </authorList>
    </citation>
    <scope>NUCLEOTIDE SEQUENCE [LARGE SCALE GENOMIC DNA]</scope>
    <source>
        <strain evidence="2 3">LJH19</strain>
    </source>
</reference>
<dbReference type="InterPro" id="IPR050765">
    <property type="entry name" value="Riboflavin_Biosynth_HTPR"/>
</dbReference>
<dbReference type="PANTHER" id="PTHR38011">
    <property type="entry name" value="DIHYDROFOLATE REDUCTASE FAMILY PROTEIN (AFU_ORTHOLOGUE AFUA_8G06820)"/>
    <property type="match status" value="1"/>
</dbReference>
<name>A0A4Y8TXI1_9MICC</name>
<evidence type="ECO:0000313" key="3">
    <source>
        <dbReference type="Proteomes" id="UP000297638"/>
    </source>
</evidence>
<organism evidence="2 3">
    <name type="scientific">Glutamicibacter arilaitensis</name>
    <dbReference type="NCBI Taxonomy" id="256701"/>
    <lineage>
        <taxon>Bacteria</taxon>
        <taxon>Bacillati</taxon>
        <taxon>Actinomycetota</taxon>
        <taxon>Actinomycetes</taxon>
        <taxon>Micrococcales</taxon>
        <taxon>Micrococcaceae</taxon>
        <taxon>Glutamicibacter</taxon>
    </lineage>
</organism>
<dbReference type="Gene3D" id="3.40.430.10">
    <property type="entry name" value="Dihydrofolate Reductase, subunit A"/>
    <property type="match status" value="1"/>
</dbReference>
<dbReference type="RefSeq" id="WP_134779499.1">
    <property type="nucleotide sequence ID" value="NZ_SPDS01000001.1"/>
</dbReference>
<dbReference type="Pfam" id="PF01872">
    <property type="entry name" value="RibD_C"/>
    <property type="match status" value="1"/>
</dbReference>
<dbReference type="Proteomes" id="UP000297638">
    <property type="component" value="Unassembled WGS sequence"/>
</dbReference>
<evidence type="ECO:0000259" key="1">
    <source>
        <dbReference type="Pfam" id="PF01872"/>
    </source>
</evidence>
<dbReference type="AlphaFoldDB" id="A0A4Y8TXI1"/>
<dbReference type="InterPro" id="IPR002734">
    <property type="entry name" value="RibDG_C"/>
</dbReference>
<dbReference type="GO" id="GO:0009231">
    <property type="term" value="P:riboflavin biosynthetic process"/>
    <property type="evidence" value="ECO:0007669"/>
    <property type="project" value="InterPro"/>
</dbReference>
<dbReference type="InterPro" id="IPR024072">
    <property type="entry name" value="DHFR-like_dom_sf"/>
</dbReference>
<evidence type="ECO:0000313" key="2">
    <source>
        <dbReference type="EMBL" id="TFH56244.1"/>
    </source>
</evidence>
<sequence length="190" mass="20480">MRELTYFVAVSLDGFIAGPNGEFDAFATQGAHAAPLWDRYRGTAPTQLAQAAGLPIDGCPFDTVLMGWNTYAVGLPALPNPYAHLQQVVFTSEHHGPSGSQDVQFTNADPRGVVEELKSESGTGIWLCGGGQLAAQLRPQIDKLALKIHPVIMGKGIRLFGDREYAPDCWLQQSMQSFASGVTLAEYSRA</sequence>
<dbReference type="PANTHER" id="PTHR38011:SF11">
    <property type="entry name" value="2,5-DIAMINO-6-RIBOSYLAMINO-4(3H)-PYRIMIDINONE 5'-PHOSPHATE REDUCTASE"/>
    <property type="match status" value="1"/>
</dbReference>
<dbReference type="EMBL" id="SPDS01000001">
    <property type="protein sequence ID" value="TFH56244.1"/>
    <property type="molecule type" value="Genomic_DNA"/>
</dbReference>
<accession>A0A4Y8TXI1</accession>
<feature type="domain" description="Bacterial bifunctional deaminase-reductase C-terminal" evidence="1">
    <location>
        <begin position="4"/>
        <end position="166"/>
    </location>
</feature>
<protein>
    <submittedName>
        <fullName evidence="2">Dihydrofolate reductase</fullName>
    </submittedName>
</protein>
<dbReference type="SUPFAM" id="SSF53597">
    <property type="entry name" value="Dihydrofolate reductase-like"/>
    <property type="match status" value="1"/>
</dbReference>
<dbReference type="GO" id="GO:0008703">
    <property type="term" value="F:5-amino-6-(5-phosphoribosylamino)uracil reductase activity"/>
    <property type="evidence" value="ECO:0007669"/>
    <property type="project" value="InterPro"/>
</dbReference>